<evidence type="ECO:0000313" key="3">
    <source>
        <dbReference type="EMBL" id="TXD77873.1"/>
    </source>
</evidence>
<dbReference type="Proteomes" id="UP000321927">
    <property type="component" value="Unassembled WGS sequence"/>
</dbReference>
<protein>
    <recommendedName>
        <fullName evidence="6">Phage abortive infection protein</fullName>
    </recommendedName>
</protein>
<dbReference type="AlphaFoldDB" id="A0A2W7RSE9"/>
<evidence type="ECO:0000256" key="1">
    <source>
        <dbReference type="SAM" id="Phobius"/>
    </source>
</evidence>
<feature type="transmembrane region" description="Helical" evidence="1">
    <location>
        <begin position="5"/>
        <end position="26"/>
    </location>
</feature>
<keyword evidence="1" id="KW-1133">Transmembrane helix</keyword>
<organism evidence="2 4">
    <name type="scientific">Algoriphagus ratkowskyi</name>
    <dbReference type="NCBI Taxonomy" id="57028"/>
    <lineage>
        <taxon>Bacteria</taxon>
        <taxon>Pseudomonadati</taxon>
        <taxon>Bacteroidota</taxon>
        <taxon>Cytophagia</taxon>
        <taxon>Cytophagales</taxon>
        <taxon>Cyclobacteriaceae</taxon>
        <taxon>Algoriphagus</taxon>
    </lineage>
</organism>
<accession>A0A2W7RSE9</accession>
<keyword evidence="1" id="KW-0472">Membrane</keyword>
<keyword evidence="1" id="KW-0812">Transmembrane</keyword>
<reference evidence="2 4" key="1">
    <citation type="submission" date="2018-06" db="EMBL/GenBank/DDBJ databases">
        <title>Genomic Encyclopedia of Archaeal and Bacterial Type Strains, Phase II (KMG-II): from individual species to whole genera.</title>
        <authorList>
            <person name="Goeker M."/>
        </authorList>
    </citation>
    <scope>NUCLEOTIDE SEQUENCE [LARGE SCALE GENOMIC DNA]</scope>
    <source>
        <strain evidence="2 4">DSM 22686</strain>
    </source>
</reference>
<gene>
    <name evidence="3" type="ORF">ESW18_10945</name>
    <name evidence="2" type="ORF">LV84_01451</name>
</gene>
<comment type="caution">
    <text evidence="2">The sequence shown here is derived from an EMBL/GenBank/DDBJ whole genome shotgun (WGS) entry which is preliminary data.</text>
</comment>
<reference evidence="3 5" key="2">
    <citation type="submission" date="2019-08" db="EMBL/GenBank/DDBJ databases">
        <title>Genome of Algoriphagus ratkowskyi IC026.</title>
        <authorList>
            <person name="Bowman J.P."/>
        </authorList>
    </citation>
    <scope>NUCLEOTIDE SEQUENCE [LARGE SCALE GENOMIC DNA]</scope>
    <source>
        <strain evidence="3 5">IC026</strain>
    </source>
</reference>
<evidence type="ECO:0000313" key="5">
    <source>
        <dbReference type="Proteomes" id="UP000321927"/>
    </source>
</evidence>
<keyword evidence="5" id="KW-1185">Reference proteome</keyword>
<evidence type="ECO:0000313" key="4">
    <source>
        <dbReference type="Proteomes" id="UP000249115"/>
    </source>
</evidence>
<feature type="transmembrane region" description="Helical" evidence="1">
    <location>
        <begin position="46"/>
        <end position="67"/>
    </location>
</feature>
<sequence length="198" mass="23301">MSIRLFKISFIIMIVFIILNIGIFLYYFHDQVVSRNISDWANFSSYISGTTSVIISIMTLLVTICIAKALSNLDEKRHIANIEYEKKRFTRDLREKKYAEVSENLNSFWLAIRNKNGGADELYIIRTRFFLFAKYKDHLFPNLNRNDLKPIDDILVEILEKMDKNLGTDNPENLGLVEKFQKEVNSFHKIMQEYITTQ</sequence>
<evidence type="ECO:0008006" key="6">
    <source>
        <dbReference type="Google" id="ProtNLM"/>
    </source>
</evidence>
<dbReference type="RefSeq" id="WP_086500752.1">
    <property type="nucleotide sequence ID" value="NZ_MSSV01000005.1"/>
</dbReference>
<proteinExistence type="predicted"/>
<dbReference type="Proteomes" id="UP000249115">
    <property type="component" value="Unassembled WGS sequence"/>
</dbReference>
<dbReference type="EMBL" id="QKZU01000005">
    <property type="protein sequence ID" value="PZX58247.1"/>
    <property type="molecule type" value="Genomic_DNA"/>
</dbReference>
<name>A0A2W7RSE9_9BACT</name>
<evidence type="ECO:0000313" key="2">
    <source>
        <dbReference type="EMBL" id="PZX58247.1"/>
    </source>
</evidence>
<dbReference type="EMBL" id="VORV01000006">
    <property type="protein sequence ID" value="TXD77873.1"/>
    <property type="molecule type" value="Genomic_DNA"/>
</dbReference>